<dbReference type="VEuPathDB" id="TriTrypDB:TcBrA4_0043840"/>
<evidence type="ECO:0008006" key="5">
    <source>
        <dbReference type="Google" id="ProtNLM"/>
    </source>
</evidence>
<gene>
    <name evidence="3" type="ORF">C4B63_56g82</name>
</gene>
<keyword evidence="2" id="KW-0812">Transmembrane</keyword>
<dbReference type="VEuPathDB" id="TriTrypDB:BCY84_17199"/>
<evidence type="ECO:0000313" key="4">
    <source>
        <dbReference type="Proteomes" id="UP000246121"/>
    </source>
</evidence>
<dbReference type="AlphaFoldDB" id="A0A2V2V401"/>
<dbReference type="Proteomes" id="UP000246121">
    <property type="component" value="Unassembled WGS sequence"/>
</dbReference>
<feature type="compositionally biased region" description="Polar residues" evidence="1">
    <location>
        <begin position="296"/>
        <end position="306"/>
    </location>
</feature>
<accession>A0A2V2V401</accession>
<dbReference type="GO" id="GO:0005759">
    <property type="term" value="C:mitochondrial matrix"/>
    <property type="evidence" value="ECO:0007669"/>
    <property type="project" value="InterPro"/>
</dbReference>
<dbReference type="PANTHER" id="PTHR10826:SF9">
    <property type="entry name" value="MITOCHONDRIAL GLYCOPROTEIN-LIKE PROTEIN"/>
    <property type="match status" value="1"/>
</dbReference>
<dbReference type="VEuPathDB" id="TriTrypDB:Tc_MARK_756"/>
<dbReference type="EMBL" id="PRFA01000056">
    <property type="protein sequence ID" value="PWU89788.1"/>
    <property type="molecule type" value="Genomic_DNA"/>
</dbReference>
<dbReference type="VEuPathDB" id="TriTrypDB:TcCLB.510615.10"/>
<name>A0A2V2V401_TRYCR</name>
<dbReference type="PANTHER" id="PTHR10826">
    <property type="entry name" value="COMPLEMENT COMPONENT 1"/>
    <property type="match status" value="1"/>
</dbReference>
<proteinExistence type="predicted"/>
<keyword evidence="2" id="KW-0472">Membrane</keyword>
<sequence>MLGGVWWWGFFFFFMYVVFRAGYCGSVVSRHLFPSYTLQRKGREGRGGGEYLKEMQRSMRGLWLLRSSVPTSSVSRLPLLLQKQQHARRFMSDGGLNGVDASSGEMAVARRALPPSDFPERSFLKCIEKEMEDEALRLDKEEGPPPPPSGWEMYHAPGTSLFYGRRWWVPPTPVTPTGQRVARRVLERHTIRVQLTTRDPSLDPECDVRGEHFPFSLFVQRVADGAGTSAATVHGSPSPPPVNHAERAHEVLGEEEERGLYEQSIEVRADFVEGELVVDHVVFHGTFKPAAAFKPWTNTHSNATEPQETEDNKNESSLVSTESEVHYNNMFGGYPGPNLDEAEEEVLDGIQAWLAERCIDDQFGEFVCQYSVWVEQMEYERWLRQLRDFVTA</sequence>
<dbReference type="InterPro" id="IPR036561">
    <property type="entry name" value="MAM33_sf"/>
</dbReference>
<dbReference type="Pfam" id="PF02330">
    <property type="entry name" value="MAM33"/>
    <property type="match status" value="1"/>
</dbReference>
<dbReference type="VEuPathDB" id="TriTrypDB:TcCL_NonESM02015"/>
<evidence type="ECO:0000313" key="3">
    <source>
        <dbReference type="EMBL" id="PWU89788.1"/>
    </source>
</evidence>
<organism evidence="3 4">
    <name type="scientific">Trypanosoma cruzi</name>
    <dbReference type="NCBI Taxonomy" id="5693"/>
    <lineage>
        <taxon>Eukaryota</taxon>
        <taxon>Discoba</taxon>
        <taxon>Euglenozoa</taxon>
        <taxon>Kinetoplastea</taxon>
        <taxon>Metakinetoplastina</taxon>
        <taxon>Trypanosomatida</taxon>
        <taxon>Trypanosomatidae</taxon>
        <taxon>Trypanosoma</taxon>
        <taxon>Schizotrypanum</taxon>
    </lineage>
</organism>
<dbReference type="VEuPathDB" id="TriTrypDB:TCDM_08808"/>
<evidence type="ECO:0000256" key="1">
    <source>
        <dbReference type="SAM" id="MobiDB-lite"/>
    </source>
</evidence>
<dbReference type="VEuPathDB" id="TriTrypDB:C3747_65g57"/>
<protein>
    <recommendedName>
        <fullName evidence="5">Mitochondrial glycoprotein-like protein</fullName>
    </recommendedName>
</protein>
<dbReference type="VEuPathDB" id="TriTrypDB:ECC02_006141"/>
<dbReference type="VEuPathDB" id="TriTrypDB:TcCLB.506789.330"/>
<dbReference type="Gene3D" id="3.10.280.10">
    <property type="entry name" value="Mitochondrial glycoprotein"/>
    <property type="match status" value="1"/>
</dbReference>
<comment type="caution">
    <text evidence="3">The sequence shown here is derived from an EMBL/GenBank/DDBJ whole genome shotgun (WGS) entry which is preliminary data.</text>
</comment>
<dbReference type="InterPro" id="IPR003428">
    <property type="entry name" value="MAM33"/>
</dbReference>
<dbReference type="SUPFAM" id="SSF54529">
    <property type="entry name" value="Mitochondrial glycoprotein MAM33-like"/>
    <property type="match status" value="1"/>
</dbReference>
<dbReference type="VEuPathDB" id="TriTrypDB:TcG_05212"/>
<feature type="region of interest" description="Disordered" evidence="1">
    <location>
        <begin position="296"/>
        <end position="318"/>
    </location>
</feature>
<evidence type="ECO:0000256" key="2">
    <source>
        <dbReference type="SAM" id="Phobius"/>
    </source>
</evidence>
<feature type="transmembrane region" description="Helical" evidence="2">
    <location>
        <begin position="6"/>
        <end position="33"/>
    </location>
</feature>
<keyword evidence="2" id="KW-1133">Transmembrane helix</keyword>
<dbReference type="VEuPathDB" id="TriTrypDB:TCSYLVIO_001971"/>
<dbReference type="VEuPathDB" id="TriTrypDB:C4B63_56g82"/>
<reference evidence="3 4" key="1">
    <citation type="journal article" date="2018" name="Microb. Genom.">
        <title>Expanding an expanded genome: long-read sequencing of Trypanosoma cruzi.</title>
        <authorList>
            <person name="Berna L."/>
            <person name="Rodriguez M."/>
            <person name="Chiribao M.L."/>
            <person name="Parodi-Talice A."/>
            <person name="Pita S."/>
            <person name="Rijo G."/>
            <person name="Alvarez-Valin F."/>
            <person name="Robello C."/>
        </authorList>
    </citation>
    <scope>NUCLEOTIDE SEQUENCE [LARGE SCALE GENOMIC DNA]</scope>
    <source>
        <strain evidence="3 4">Dm28c</strain>
    </source>
</reference>